<keyword evidence="5" id="KW-1003">Cell membrane</keyword>
<feature type="chain" id="PRO_5019443555" description="Biopolymer transport protein ExbB" evidence="15">
    <location>
        <begin position="30"/>
        <end position="313"/>
    </location>
</feature>
<accession>A0A3S9XHR0</accession>
<evidence type="ECO:0000256" key="2">
    <source>
        <dbReference type="ARBA" id="ARBA00011471"/>
    </source>
</evidence>
<keyword evidence="15" id="KW-0732">Signal</keyword>
<evidence type="ECO:0000256" key="10">
    <source>
        <dbReference type="ARBA" id="ARBA00023136"/>
    </source>
</evidence>
<evidence type="ECO:0000256" key="15">
    <source>
        <dbReference type="SAM" id="SignalP"/>
    </source>
</evidence>
<feature type="transmembrane region" description="Helical" evidence="14">
    <location>
        <begin position="203"/>
        <end position="228"/>
    </location>
</feature>
<feature type="region of interest" description="Disordered" evidence="13">
    <location>
        <begin position="34"/>
        <end position="64"/>
    </location>
</feature>
<protein>
    <recommendedName>
        <fullName evidence="3">Biopolymer transport protein ExbB</fullName>
    </recommendedName>
</protein>
<evidence type="ECO:0000256" key="6">
    <source>
        <dbReference type="ARBA" id="ARBA00022519"/>
    </source>
</evidence>
<feature type="signal peptide" evidence="15">
    <location>
        <begin position="1"/>
        <end position="29"/>
    </location>
</feature>
<feature type="domain" description="MotA/TolQ/ExbB proton channel" evidence="16">
    <location>
        <begin position="186"/>
        <end position="275"/>
    </location>
</feature>
<keyword evidence="4 12" id="KW-0813">Transport</keyword>
<sequence length="313" mass="33603">MLKVSGHYTSIVIKMLLVTALCFSSVSFAQQSETATPQNPMEHSVATTSEAGSEGKTLPPTPNLTINDDTVASDVALTHDLTPWGMYKNADIIVKIVMIGLLLASLATWTIFIAKLTELTLAKKRLRKEMASLNGAKTLKQACNVSDQFAKNSLTNILINDIQEELDLSANTTSQEGIKERAAFRQDRLVAASGRQMNTGTSVLATIGSVSPFIGLFGTVWGIMNSFIGIAETQTTNLAVVAPGIAEALLATAMGLVAAIPAVIIYNIFVRAINSYRVLVSDISAKALLLLSRDLDRENYTSRTSSHHTAESK</sequence>
<dbReference type="Proteomes" id="UP000273143">
    <property type="component" value="Chromosome"/>
</dbReference>
<keyword evidence="6" id="KW-0997">Cell inner membrane</keyword>
<dbReference type="RefSeq" id="WP_127164656.1">
    <property type="nucleotide sequence ID" value="NZ_CP029822.1"/>
</dbReference>
<dbReference type="GO" id="GO:0017038">
    <property type="term" value="P:protein import"/>
    <property type="evidence" value="ECO:0007669"/>
    <property type="project" value="TreeGrafter"/>
</dbReference>
<dbReference type="Pfam" id="PF01618">
    <property type="entry name" value="MotA_ExbB"/>
    <property type="match status" value="1"/>
</dbReference>
<dbReference type="GO" id="GO:0005886">
    <property type="term" value="C:plasma membrane"/>
    <property type="evidence" value="ECO:0007669"/>
    <property type="project" value="UniProtKB-SubCell"/>
</dbReference>
<dbReference type="PANTHER" id="PTHR30625:SF16">
    <property type="entry name" value="BIOPOLYMER TRANSPORT PROTEIN EXBB"/>
    <property type="match status" value="1"/>
</dbReference>
<evidence type="ECO:0000256" key="12">
    <source>
        <dbReference type="RuleBase" id="RU004057"/>
    </source>
</evidence>
<keyword evidence="18" id="KW-1185">Reference proteome</keyword>
<keyword evidence="8 12" id="KW-0653">Protein transport</keyword>
<comment type="subcellular location">
    <subcellularLocation>
        <location evidence="1">Cell inner membrane</location>
        <topology evidence="1">Multi-pass membrane protein</topology>
    </subcellularLocation>
    <subcellularLocation>
        <location evidence="12">Membrane</location>
        <topology evidence="12">Multi-pass membrane protein</topology>
    </subcellularLocation>
</comment>
<dbReference type="GO" id="GO:0022857">
    <property type="term" value="F:transmembrane transporter activity"/>
    <property type="evidence" value="ECO:0007669"/>
    <property type="project" value="InterPro"/>
</dbReference>
<keyword evidence="7 14" id="KW-0812">Transmembrane</keyword>
<feature type="compositionally biased region" description="Polar residues" evidence="13">
    <location>
        <begin position="34"/>
        <end position="51"/>
    </location>
</feature>
<evidence type="ECO:0000259" key="16">
    <source>
        <dbReference type="Pfam" id="PF01618"/>
    </source>
</evidence>
<comment type="function">
    <text evidence="11">Involved in the TonB-dependent energy-dependent transport of various receptor-bound substrates. Protects ExbD from proteolytic degradation and functionally stabilizes TonB.</text>
</comment>
<evidence type="ECO:0000256" key="5">
    <source>
        <dbReference type="ARBA" id="ARBA00022475"/>
    </source>
</evidence>
<evidence type="ECO:0000256" key="13">
    <source>
        <dbReference type="SAM" id="MobiDB-lite"/>
    </source>
</evidence>
<evidence type="ECO:0000256" key="7">
    <source>
        <dbReference type="ARBA" id="ARBA00022692"/>
    </source>
</evidence>
<dbReference type="AlphaFoldDB" id="A0A3S9XHR0"/>
<evidence type="ECO:0000313" key="18">
    <source>
        <dbReference type="Proteomes" id="UP000273143"/>
    </source>
</evidence>
<feature type="transmembrane region" description="Helical" evidence="14">
    <location>
        <begin position="92"/>
        <end position="117"/>
    </location>
</feature>
<proteinExistence type="inferred from homology"/>
<keyword evidence="9 14" id="KW-1133">Transmembrane helix</keyword>
<dbReference type="InterPro" id="IPR014164">
    <property type="entry name" value="TonB_ExbB_1"/>
</dbReference>
<organism evidence="17 18">
    <name type="scientific">Entomomonas moraniae</name>
    <dbReference type="NCBI Taxonomy" id="2213226"/>
    <lineage>
        <taxon>Bacteria</taxon>
        <taxon>Pseudomonadati</taxon>
        <taxon>Pseudomonadota</taxon>
        <taxon>Gammaproteobacteria</taxon>
        <taxon>Pseudomonadales</taxon>
        <taxon>Pseudomonadaceae</taxon>
        <taxon>Entomomonas</taxon>
    </lineage>
</organism>
<feature type="transmembrane region" description="Helical" evidence="14">
    <location>
        <begin position="248"/>
        <end position="269"/>
    </location>
</feature>
<gene>
    <name evidence="17" type="primary">exbB</name>
    <name evidence="17" type="ORF">DM558_15005</name>
</gene>
<dbReference type="KEGG" id="emo:DM558_15005"/>
<comment type="subunit">
    <text evidence="2">The accessory proteins ExbB and ExbD seem to form a complex with TonB.</text>
</comment>
<evidence type="ECO:0000256" key="1">
    <source>
        <dbReference type="ARBA" id="ARBA00004429"/>
    </source>
</evidence>
<reference evidence="18" key="1">
    <citation type="submission" date="2018-06" db="EMBL/GenBank/DDBJ databases">
        <title>Complete genome of Pseudomonas insecticola strain QZS01.</title>
        <authorList>
            <person name="Wang J."/>
            <person name="Su Q."/>
        </authorList>
    </citation>
    <scope>NUCLEOTIDE SEQUENCE [LARGE SCALE GENOMIC DNA]</scope>
    <source>
        <strain evidence="18">QZS01</strain>
    </source>
</reference>
<dbReference type="InterPro" id="IPR050790">
    <property type="entry name" value="ExbB/TolQ_transport"/>
</dbReference>
<dbReference type="InterPro" id="IPR002898">
    <property type="entry name" value="MotA_ExbB_proton_chnl"/>
</dbReference>
<evidence type="ECO:0000256" key="11">
    <source>
        <dbReference type="ARBA" id="ARBA00024816"/>
    </source>
</evidence>
<name>A0A3S9XHR0_9GAMM</name>
<keyword evidence="10 14" id="KW-0472">Membrane</keyword>
<dbReference type="PANTHER" id="PTHR30625">
    <property type="entry name" value="PROTEIN TOLQ"/>
    <property type="match status" value="1"/>
</dbReference>
<evidence type="ECO:0000256" key="14">
    <source>
        <dbReference type="SAM" id="Phobius"/>
    </source>
</evidence>
<dbReference type="EMBL" id="CP029822">
    <property type="protein sequence ID" value="AZS51997.1"/>
    <property type="molecule type" value="Genomic_DNA"/>
</dbReference>
<evidence type="ECO:0000256" key="8">
    <source>
        <dbReference type="ARBA" id="ARBA00022927"/>
    </source>
</evidence>
<comment type="similarity">
    <text evidence="12">Belongs to the exbB/tolQ family.</text>
</comment>
<evidence type="ECO:0000313" key="17">
    <source>
        <dbReference type="EMBL" id="AZS51997.1"/>
    </source>
</evidence>
<dbReference type="NCBIfam" id="TIGR02797">
    <property type="entry name" value="exbB"/>
    <property type="match status" value="1"/>
</dbReference>
<evidence type="ECO:0000256" key="4">
    <source>
        <dbReference type="ARBA" id="ARBA00022448"/>
    </source>
</evidence>
<evidence type="ECO:0000256" key="3">
    <source>
        <dbReference type="ARBA" id="ARBA00022093"/>
    </source>
</evidence>
<evidence type="ECO:0000256" key="9">
    <source>
        <dbReference type="ARBA" id="ARBA00022989"/>
    </source>
</evidence>